<evidence type="ECO:0000313" key="2">
    <source>
        <dbReference type="Proteomes" id="UP000004095"/>
    </source>
</evidence>
<dbReference type="Proteomes" id="UP000004095">
    <property type="component" value="Unassembled WGS sequence"/>
</dbReference>
<proteinExistence type="predicted"/>
<sequence>MYYQASSIFYKISTNLAFKTLKINNIILYTFISKVSIAKTKSVPRNGKKL</sequence>
<reference evidence="1 2" key="1">
    <citation type="submission" date="2007-01" db="EMBL/GenBank/DDBJ databases">
        <authorList>
            <person name="Haygood M."/>
            <person name="Podell S."/>
            <person name="Anderson C."/>
            <person name="Hopkinson B."/>
            <person name="Roe K."/>
            <person name="Barbeau K."/>
            <person name="Gaasterland T."/>
            <person name="Ferriera S."/>
            <person name="Johnson J."/>
            <person name="Kravitz S."/>
            <person name="Beeson K."/>
            <person name="Sutton G."/>
            <person name="Rogers Y.-H."/>
            <person name="Friedman R."/>
            <person name="Frazier M."/>
            <person name="Venter J.C."/>
        </authorList>
    </citation>
    <scope>NUCLEOTIDE SEQUENCE [LARGE SCALE GENOMIC DNA]</scope>
    <source>
        <strain evidence="1 2">ATCC 23134</strain>
    </source>
</reference>
<organism evidence="1 2">
    <name type="scientific">Microscilla marina ATCC 23134</name>
    <dbReference type="NCBI Taxonomy" id="313606"/>
    <lineage>
        <taxon>Bacteria</taxon>
        <taxon>Pseudomonadati</taxon>
        <taxon>Bacteroidota</taxon>
        <taxon>Cytophagia</taxon>
        <taxon>Cytophagales</taxon>
        <taxon>Microscillaceae</taxon>
        <taxon>Microscilla</taxon>
    </lineage>
</organism>
<name>A1ZPW8_MICM2</name>
<dbReference type="AlphaFoldDB" id="A1ZPW8"/>
<protein>
    <submittedName>
        <fullName evidence="1">Uncharacterized protein</fullName>
    </submittedName>
</protein>
<evidence type="ECO:0000313" key="1">
    <source>
        <dbReference type="EMBL" id="EAY27623.1"/>
    </source>
</evidence>
<keyword evidence="2" id="KW-1185">Reference proteome</keyword>
<dbReference type="EMBL" id="AAWS01000022">
    <property type="protein sequence ID" value="EAY27623.1"/>
    <property type="molecule type" value="Genomic_DNA"/>
</dbReference>
<gene>
    <name evidence="1" type="ORF">M23134_02870</name>
</gene>
<accession>A1ZPW8</accession>
<comment type="caution">
    <text evidence="1">The sequence shown here is derived from an EMBL/GenBank/DDBJ whole genome shotgun (WGS) entry which is preliminary data.</text>
</comment>